<evidence type="ECO:0000313" key="1">
    <source>
        <dbReference type="Proteomes" id="UP000887565"/>
    </source>
</evidence>
<organism evidence="1 2">
    <name type="scientific">Romanomermis culicivorax</name>
    <name type="common">Nematode worm</name>
    <dbReference type="NCBI Taxonomy" id="13658"/>
    <lineage>
        <taxon>Eukaryota</taxon>
        <taxon>Metazoa</taxon>
        <taxon>Ecdysozoa</taxon>
        <taxon>Nematoda</taxon>
        <taxon>Enoplea</taxon>
        <taxon>Dorylaimia</taxon>
        <taxon>Mermithida</taxon>
        <taxon>Mermithoidea</taxon>
        <taxon>Mermithidae</taxon>
        <taxon>Romanomermis</taxon>
    </lineage>
</organism>
<dbReference type="Proteomes" id="UP000887565">
    <property type="component" value="Unplaced"/>
</dbReference>
<evidence type="ECO:0000313" key="2">
    <source>
        <dbReference type="WBParaSite" id="nRc.2.0.1.t40454-RA"/>
    </source>
</evidence>
<dbReference type="WBParaSite" id="nRc.2.0.1.t40454-RA">
    <property type="protein sequence ID" value="nRc.2.0.1.t40454-RA"/>
    <property type="gene ID" value="nRc.2.0.1.g40454"/>
</dbReference>
<protein>
    <submittedName>
        <fullName evidence="2">Uncharacterized protein</fullName>
    </submittedName>
</protein>
<reference evidence="2" key="1">
    <citation type="submission" date="2022-11" db="UniProtKB">
        <authorList>
            <consortium name="WormBaseParasite"/>
        </authorList>
    </citation>
    <scope>IDENTIFICATION</scope>
</reference>
<sequence length="132" mass="14653">METAIEEIQIDETDYTANLHSWFYFYSHLLGTIDFQNGFSFPVPISAYPLLTKALAHVLAAQELLDRPMLPATPELSDEKLLGTPIFYLNMAKLPRAAPPAAPNELPAAPNIAVLQHRSMISSSSDSMTFHH</sequence>
<dbReference type="AlphaFoldDB" id="A0A915KPR6"/>
<name>A0A915KPR6_ROMCU</name>
<keyword evidence="1" id="KW-1185">Reference proteome</keyword>
<proteinExistence type="predicted"/>
<accession>A0A915KPR6</accession>